<dbReference type="Pfam" id="PF04993">
    <property type="entry name" value="TfoX_N"/>
    <property type="match status" value="1"/>
</dbReference>
<reference evidence="3 4" key="1">
    <citation type="submission" date="2023-10" db="EMBL/GenBank/DDBJ databases">
        <authorList>
            <person name="Dale J."/>
        </authorList>
    </citation>
    <scope>NUCLEOTIDE SEQUENCE [LARGE SCALE GENOMIC DNA]</scope>
    <source>
        <strain evidence="3 4">2023EL-00970</strain>
    </source>
</reference>
<dbReference type="InterPro" id="IPR026256">
    <property type="entry name" value="TfoX-like_gammaprotbact"/>
</dbReference>
<evidence type="ECO:0000313" key="4">
    <source>
        <dbReference type="Proteomes" id="UP001187066"/>
    </source>
</evidence>
<dbReference type="Gene3D" id="3.30.1460.30">
    <property type="entry name" value="YgaC/TfoX-N like chaperone"/>
    <property type="match status" value="1"/>
</dbReference>
<dbReference type="PANTHER" id="PTHR36121">
    <property type="entry name" value="PROTEIN SXY"/>
    <property type="match status" value="1"/>
</dbReference>
<proteinExistence type="predicted"/>
<dbReference type="PANTHER" id="PTHR36121:SF1">
    <property type="entry name" value="PROTEIN SXY"/>
    <property type="match status" value="1"/>
</dbReference>
<evidence type="ECO:0000259" key="1">
    <source>
        <dbReference type="Pfam" id="PF04993"/>
    </source>
</evidence>
<evidence type="ECO:0000313" key="3">
    <source>
        <dbReference type="EMBL" id="MDV7021664.1"/>
    </source>
</evidence>
<sequence>MKMITSETLARVEDLLKALGEVRYRSLFGGYSLTIDKAAFGMLVEGELFLRANEQSAAYFTQRNSSKLKFTRRGRAVYLNYYQVDSELWNDPDLLVQLASHSITCANEIIAHRHQDVRVKDLPNLSLQYEIWLWEVGISDVHTLKAYGAKECWLRLRTIKKNCGVKALYALEGAIIGLHEAALPAETRRELYEWFTRQPSLVSE</sequence>
<dbReference type="InterPro" id="IPR007076">
    <property type="entry name" value="TfoX_N"/>
</dbReference>
<name>A0ABU4DZ43_9ENTR</name>
<dbReference type="RefSeq" id="WP_317677594.1">
    <property type="nucleotide sequence ID" value="NZ_JAWLOF010000002.1"/>
</dbReference>
<dbReference type="SUPFAM" id="SSF159894">
    <property type="entry name" value="YgaC/TfoX-N like"/>
    <property type="match status" value="1"/>
</dbReference>
<gene>
    <name evidence="3" type="ORF">R4P48_03090</name>
</gene>
<feature type="domain" description="TfoX C-terminal" evidence="2">
    <location>
        <begin position="118"/>
        <end position="194"/>
    </location>
</feature>
<dbReference type="PIRSF" id="PIRSF028788">
    <property type="entry name" value="TfoX_Sxy"/>
    <property type="match status" value="1"/>
</dbReference>
<dbReference type="Pfam" id="PF04994">
    <property type="entry name" value="TfoX_C"/>
    <property type="match status" value="1"/>
</dbReference>
<evidence type="ECO:0000259" key="2">
    <source>
        <dbReference type="Pfam" id="PF04994"/>
    </source>
</evidence>
<dbReference type="InterPro" id="IPR007077">
    <property type="entry name" value="TfoX_C"/>
</dbReference>
<dbReference type="Proteomes" id="UP001187066">
    <property type="component" value="Unassembled WGS sequence"/>
</dbReference>
<protein>
    <submittedName>
        <fullName evidence="3">TfoX/Sxy family DNA transformation protein</fullName>
    </submittedName>
</protein>
<organism evidence="3 4">
    <name type="scientific">Atlantibacter subterraneus</name>
    <dbReference type="NCBI Taxonomy" id="255519"/>
    <lineage>
        <taxon>Bacteria</taxon>
        <taxon>Pseudomonadati</taxon>
        <taxon>Pseudomonadota</taxon>
        <taxon>Gammaproteobacteria</taxon>
        <taxon>Enterobacterales</taxon>
        <taxon>Enterobacteriaceae</taxon>
        <taxon>Atlantibacter</taxon>
    </lineage>
</organism>
<dbReference type="InterPro" id="IPR047525">
    <property type="entry name" value="TfoX-like"/>
</dbReference>
<dbReference type="EMBL" id="JAWLOF010000002">
    <property type="protein sequence ID" value="MDV7021664.1"/>
    <property type="molecule type" value="Genomic_DNA"/>
</dbReference>
<comment type="caution">
    <text evidence="3">The sequence shown here is derived from an EMBL/GenBank/DDBJ whole genome shotgun (WGS) entry which is preliminary data.</text>
</comment>
<keyword evidence="4" id="KW-1185">Reference proteome</keyword>
<feature type="domain" description="TfoX N-terminal" evidence="1">
    <location>
        <begin position="14"/>
        <end position="105"/>
    </location>
</feature>
<accession>A0ABU4DZ43</accession>
<dbReference type="Gene3D" id="1.10.150.20">
    <property type="entry name" value="5' to 3' exonuclease, C-terminal subdomain"/>
    <property type="match status" value="1"/>
</dbReference>